<protein>
    <submittedName>
        <fullName evidence="2">Uncharacterized protein</fullName>
    </submittedName>
</protein>
<reference evidence="2" key="2">
    <citation type="journal article" date="2015" name="Data Brief">
        <title>Shoot transcriptome of the giant reed, Arundo donax.</title>
        <authorList>
            <person name="Barrero R.A."/>
            <person name="Guerrero F.D."/>
            <person name="Moolhuijzen P."/>
            <person name="Goolsby J.A."/>
            <person name="Tidwell J."/>
            <person name="Bellgard S.E."/>
            <person name="Bellgard M.I."/>
        </authorList>
    </citation>
    <scope>NUCLEOTIDE SEQUENCE</scope>
    <source>
        <tissue evidence="2">Shoot tissue taken approximately 20 cm above the soil surface</tissue>
    </source>
</reference>
<proteinExistence type="predicted"/>
<keyword evidence="1" id="KW-0472">Membrane</keyword>
<evidence type="ECO:0000313" key="2">
    <source>
        <dbReference type="EMBL" id="JAE29091.1"/>
    </source>
</evidence>
<sequence>MSFQSCLLNQSWNNFGLHAFITQLQAWSYLFLVLYV</sequence>
<keyword evidence="1" id="KW-1133">Transmembrane helix</keyword>
<organism evidence="2">
    <name type="scientific">Arundo donax</name>
    <name type="common">Giant reed</name>
    <name type="synonym">Donax arundinaceus</name>
    <dbReference type="NCBI Taxonomy" id="35708"/>
    <lineage>
        <taxon>Eukaryota</taxon>
        <taxon>Viridiplantae</taxon>
        <taxon>Streptophyta</taxon>
        <taxon>Embryophyta</taxon>
        <taxon>Tracheophyta</taxon>
        <taxon>Spermatophyta</taxon>
        <taxon>Magnoliopsida</taxon>
        <taxon>Liliopsida</taxon>
        <taxon>Poales</taxon>
        <taxon>Poaceae</taxon>
        <taxon>PACMAD clade</taxon>
        <taxon>Arundinoideae</taxon>
        <taxon>Arundineae</taxon>
        <taxon>Arundo</taxon>
    </lineage>
</organism>
<evidence type="ECO:0000256" key="1">
    <source>
        <dbReference type="SAM" id="Phobius"/>
    </source>
</evidence>
<accession>A0A0A9H2P3</accession>
<dbReference type="EMBL" id="GBRH01168805">
    <property type="protein sequence ID" value="JAE29091.1"/>
    <property type="molecule type" value="Transcribed_RNA"/>
</dbReference>
<name>A0A0A9H2P3_ARUDO</name>
<feature type="transmembrane region" description="Helical" evidence="1">
    <location>
        <begin position="15"/>
        <end position="35"/>
    </location>
</feature>
<keyword evidence="1" id="KW-0812">Transmembrane</keyword>
<reference evidence="2" key="1">
    <citation type="submission" date="2014-09" db="EMBL/GenBank/DDBJ databases">
        <authorList>
            <person name="Magalhaes I.L.F."/>
            <person name="Oliveira U."/>
            <person name="Santos F.R."/>
            <person name="Vidigal T.H.D.A."/>
            <person name="Brescovit A.D."/>
            <person name="Santos A.J."/>
        </authorList>
    </citation>
    <scope>NUCLEOTIDE SEQUENCE</scope>
    <source>
        <tissue evidence="2">Shoot tissue taken approximately 20 cm above the soil surface</tissue>
    </source>
</reference>
<dbReference type="AlphaFoldDB" id="A0A0A9H2P3"/>